<proteinExistence type="predicted"/>
<accession>A0A9D7I8I1</accession>
<reference evidence="1" key="1">
    <citation type="submission" date="2020-10" db="EMBL/GenBank/DDBJ databases">
        <title>Connecting structure to function with the recovery of over 1000 high-quality activated sludge metagenome-assembled genomes encoding full-length rRNA genes using long-read sequencing.</title>
        <authorList>
            <person name="Singleton C.M."/>
            <person name="Petriglieri F."/>
            <person name="Kristensen J.M."/>
            <person name="Kirkegaard R.H."/>
            <person name="Michaelsen T.Y."/>
            <person name="Andersen M.H."/>
            <person name="Karst S.M."/>
            <person name="Dueholm M.S."/>
            <person name="Nielsen P.H."/>
            <person name="Albertsen M."/>
        </authorList>
    </citation>
    <scope>NUCLEOTIDE SEQUENCE</scope>
    <source>
        <strain evidence="1">EsbW_18-Q3-R4-48_MAXAC.044</strain>
    </source>
</reference>
<dbReference type="EMBL" id="JADJNC010000011">
    <property type="protein sequence ID" value="MBK7423152.1"/>
    <property type="molecule type" value="Genomic_DNA"/>
</dbReference>
<dbReference type="AlphaFoldDB" id="A0A9D7I8I1"/>
<name>A0A9D7I8I1_9RHOO</name>
<organism evidence="1 2">
    <name type="scientific">Candidatus Propionivibrio dominans</name>
    <dbReference type="NCBI Taxonomy" id="2954373"/>
    <lineage>
        <taxon>Bacteria</taxon>
        <taxon>Pseudomonadati</taxon>
        <taxon>Pseudomonadota</taxon>
        <taxon>Betaproteobacteria</taxon>
        <taxon>Rhodocyclales</taxon>
        <taxon>Rhodocyclaceae</taxon>
        <taxon>Propionivibrio</taxon>
    </lineage>
</organism>
<protein>
    <submittedName>
        <fullName evidence="1">Uncharacterized protein</fullName>
    </submittedName>
</protein>
<evidence type="ECO:0000313" key="1">
    <source>
        <dbReference type="EMBL" id="MBK7423152.1"/>
    </source>
</evidence>
<dbReference type="Proteomes" id="UP000886602">
    <property type="component" value="Unassembled WGS sequence"/>
</dbReference>
<sequence length="85" mass="9336">MTAVSGLNGFLLKEKEAKAFERESAGPGSTTRKFFFSKTEPGCDTLLHAFQKGKYVLETHRYSGAGRNQICTSGQDVSKTVLMNE</sequence>
<gene>
    <name evidence="1" type="ORF">IPJ48_08670</name>
</gene>
<comment type="caution">
    <text evidence="1">The sequence shown here is derived from an EMBL/GenBank/DDBJ whole genome shotgun (WGS) entry which is preliminary data.</text>
</comment>
<evidence type="ECO:0000313" key="2">
    <source>
        <dbReference type="Proteomes" id="UP000886602"/>
    </source>
</evidence>